<gene>
    <name evidence="1" type="ORF">BTN49_1768</name>
</gene>
<dbReference type="EMBL" id="NBYY01000016">
    <property type="protein sequence ID" value="PCS22547.1"/>
    <property type="molecule type" value="Genomic_DNA"/>
</dbReference>
<comment type="caution">
    <text evidence="1">The sequence shown here is derived from an EMBL/GenBank/DDBJ whole genome shotgun (WGS) entry which is preliminary data.</text>
</comment>
<evidence type="ECO:0000313" key="1">
    <source>
        <dbReference type="EMBL" id="PCS22547.1"/>
    </source>
</evidence>
<dbReference type="Proteomes" id="UP000219020">
    <property type="component" value="Unassembled WGS sequence"/>
</dbReference>
<keyword evidence="2" id="KW-1185">Reference proteome</keyword>
<accession>A0A2A5T308</accession>
<reference evidence="2" key="1">
    <citation type="submission" date="2017-04" db="EMBL/GenBank/DDBJ databases">
        <title>Genome evolution of the luminous symbionts of deep sea anglerfish.</title>
        <authorList>
            <person name="Hendry T.A."/>
        </authorList>
    </citation>
    <scope>NUCLEOTIDE SEQUENCE [LARGE SCALE GENOMIC DNA]</scope>
</reference>
<name>A0A2A5T308_9GAMM</name>
<protein>
    <submittedName>
        <fullName evidence="1">Mobile element protein</fullName>
    </submittedName>
</protein>
<proteinExistence type="predicted"/>
<evidence type="ECO:0000313" key="2">
    <source>
        <dbReference type="Proteomes" id="UP000219020"/>
    </source>
</evidence>
<sequence length="41" mass="4942">MELKWEVMMGKTKYKISNLKQYNQPLINRNLVTFWINIAAI</sequence>
<dbReference type="AlphaFoldDB" id="A0A2A5T308"/>
<organism evidence="1 2">
    <name type="scientific">Candidatus Enterovibrio escicola</name>
    <dbReference type="NCBI Taxonomy" id="1927127"/>
    <lineage>
        <taxon>Bacteria</taxon>
        <taxon>Pseudomonadati</taxon>
        <taxon>Pseudomonadota</taxon>
        <taxon>Gammaproteobacteria</taxon>
        <taxon>Vibrionales</taxon>
        <taxon>Vibrionaceae</taxon>
        <taxon>Enterovibrio</taxon>
    </lineage>
</organism>